<comment type="caution">
    <text evidence="2">The sequence shown here is derived from an EMBL/GenBank/DDBJ whole genome shotgun (WGS) entry which is preliminary data.</text>
</comment>
<feature type="region of interest" description="Disordered" evidence="1">
    <location>
        <begin position="34"/>
        <end position="63"/>
    </location>
</feature>
<protein>
    <submittedName>
        <fullName evidence="2">Uncharacterized protein</fullName>
    </submittedName>
</protein>
<reference evidence="2" key="1">
    <citation type="submission" date="2013-04" db="EMBL/GenBank/DDBJ databases">
        <authorList>
            <person name="Qu J."/>
            <person name="Murali S.C."/>
            <person name="Bandaranaike D."/>
            <person name="Bellair M."/>
            <person name="Blankenburg K."/>
            <person name="Chao H."/>
            <person name="Dinh H."/>
            <person name="Doddapaneni H."/>
            <person name="Downs B."/>
            <person name="Dugan-Rocha S."/>
            <person name="Elkadiri S."/>
            <person name="Gnanaolivu R.D."/>
            <person name="Hernandez B."/>
            <person name="Javaid M."/>
            <person name="Jayaseelan J.C."/>
            <person name="Lee S."/>
            <person name="Li M."/>
            <person name="Ming W."/>
            <person name="Munidasa M."/>
            <person name="Muniz J."/>
            <person name="Nguyen L."/>
            <person name="Ongeri F."/>
            <person name="Osuji N."/>
            <person name="Pu L.-L."/>
            <person name="Puazo M."/>
            <person name="Qu C."/>
            <person name="Quiroz J."/>
            <person name="Raj R."/>
            <person name="Weissenberger G."/>
            <person name="Xin Y."/>
            <person name="Zou X."/>
            <person name="Han Y."/>
            <person name="Richards S."/>
            <person name="Worley K."/>
            <person name="Muzny D."/>
            <person name="Gibbs R."/>
        </authorList>
    </citation>
    <scope>NUCLEOTIDE SEQUENCE</scope>
    <source>
        <strain evidence="2">Sampled in the wild</strain>
    </source>
</reference>
<sequence length="224" mass="25645">MPEMQTPIVINGAVSLVDAALCIANFINRPMEEEAERTSRRVFDPPKKRKNPPVEGQTKGEKKPKFLERARMYFKHRVPEAPKRLEQFFLRLLTKRGGAITTLAEGGEESEWPVLDLPPEPVLGAENAAEIRHGDERGLPHRRKETANAGDPEAFHRHEKYGTDARCRMFDDLLDEHRVQLASLPPSCRQRHLWDVRHHRNTLFNRLSFGTTHAEDLGEYATAN</sequence>
<dbReference type="EMBL" id="KZ308157">
    <property type="protein sequence ID" value="KAG8223360.1"/>
    <property type="molecule type" value="Genomic_DNA"/>
</dbReference>
<reference evidence="2" key="2">
    <citation type="submission" date="2017-10" db="EMBL/GenBank/DDBJ databases">
        <title>Ladona fulva Genome sequencing and assembly.</title>
        <authorList>
            <person name="Murali S."/>
            <person name="Richards S."/>
            <person name="Bandaranaike D."/>
            <person name="Bellair M."/>
            <person name="Blankenburg K."/>
            <person name="Chao H."/>
            <person name="Dinh H."/>
            <person name="Doddapaneni H."/>
            <person name="Dugan-Rocha S."/>
            <person name="Elkadiri S."/>
            <person name="Gnanaolivu R."/>
            <person name="Hernandez B."/>
            <person name="Skinner E."/>
            <person name="Javaid M."/>
            <person name="Lee S."/>
            <person name="Li M."/>
            <person name="Ming W."/>
            <person name="Munidasa M."/>
            <person name="Muniz J."/>
            <person name="Nguyen L."/>
            <person name="Hughes D."/>
            <person name="Osuji N."/>
            <person name="Pu L.-L."/>
            <person name="Puazo M."/>
            <person name="Qu C."/>
            <person name="Quiroz J."/>
            <person name="Raj R."/>
            <person name="Weissenberger G."/>
            <person name="Xin Y."/>
            <person name="Zou X."/>
            <person name="Han Y."/>
            <person name="Worley K."/>
            <person name="Muzny D."/>
            <person name="Gibbs R."/>
        </authorList>
    </citation>
    <scope>NUCLEOTIDE SEQUENCE</scope>
    <source>
        <strain evidence="2">Sampled in the wild</strain>
    </source>
</reference>
<accession>A0A8K0JVD6</accession>
<feature type="compositionally biased region" description="Basic and acidic residues" evidence="1">
    <location>
        <begin position="34"/>
        <end position="46"/>
    </location>
</feature>
<gene>
    <name evidence="2" type="ORF">J437_LFUL001238</name>
</gene>
<dbReference type="AlphaFoldDB" id="A0A8K0JVD6"/>
<evidence type="ECO:0000313" key="3">
    <source>
        <dbReference type="Proteomes" id="UP000792457"/>
    </source>
</evidence>
<organism evidence="2 3">
    <name type="scientific">Ladona fulva</name>
    <name type="common">Scarce chaser dragonfly</name>
    <name type="synonym">Libellula fulva</name>
    <dbReference type="NCBI Taxonomy" id="123851"/>
    <lineage>
        <taxon>Eukaryota</taxon>
        <taxon>Metazoa</taxon>
        <taxon>Ecdysozoa</taxon>
        <taxon>Arthropoda</taxon>
        <taxon>Hexapoda</taxon>
        <taxon>Insecta</taxon>
        <taxon>Pterygota</taxon>
        <taxon>Palaeoptera</taxon>
        <taxon>Odonata</taxon>
        <taxon>Epiprocta</taxon>
        <taxon>Anisoptera</taxon>
        <taxon>Libelluloidea</taxon>
        <taxon>Libellulidae</taxon>
        <taxon>Ladona</taxon>
    </lineage>
</organism>
<proteinExistence type="predicted"/>
<evidence type="ECO:0000313" key="2">
    <source>
        <dbReference type="EMBL" id="KAG8223360.1"/>
    </source>
</evidence>
<keyword evidence="3" id="KW-1185">Reference proteome</keyword>
<dbReference type="Proteomes" id="UP000792457">
    <property type="component" value="Unassembled WGS sequence"/>
</dbReference>
<name>A0A8K0JVD6_LADFU</name>
<evidence type="ECO:0000256" key="1">
    <source>
        <dbReference type="SAM" id="MobiDB-lite"/>
    </source>
</evidence>